<evidence type="ECO:0000313" key="3">
    <source>
        <dbReference type="Proteomes" id="UP001480595"/>
    </source>
</evidence>
<dbReference type="RefSeq" id="XP_066713108.1">
    <property type="nucleotide sequence ID" value="XM_066860938.1"/>
</dbReference>
<name>A0ABR1U6C9_9PEZI</name>
<dbReference type="InterPro" id="IPR020459">
    <property type="entry name" value="AMP-binding"/>
</dbReference>
<evidence type="ECO:0000259" key="1">
    <source>
        <dbReference type="Pfam" id="PF00501"/>
    </source>
</evidence>
<dbReference type="Pfam" id="PF00501">
    <property type="entry name" value="AMP-binding"/>
    <property type="match status" value="1"/>
</dbReference>
<dbReference type="InterPro" id="IPR000873">
    <property type="entry name" value="AMP-dep_synth/lig_dom"/>
</dbReference>
<dbReference type="SUPFAM" id="SSF56801">
    <property type="entry name" value="Acetyl-CoA synthetase-like"/>
    <property type="match status" value="1"/>
</dbReference>
<dbReference type="Gene3D" id="3.40.50.980">
    <property type="match status" value="2"/>
</dbReference>
<keyword evidence="3" id="KW-1185">Reference proteome</keyword>
<dbReference type="PROSITE" id="PS00455">
    <property type="entry name" value="AMP_BINDING"/>
    <property type="match status" value="1"/>
</dbReference>
<feature type="domain" description="AMP-dependent synthetase/ligase" evidence="1">
    <location>
        <begin position="2"/>
        <end position="148"/>
    </location>
</feature>
<reference evidence="2 3" key="1">
    <citation type="submission" date="2023-01" db="EMBL/GenBank/DDBJ databases">
        <title>Analysis of 21 Apiospora genomes using comparative genomics revels a genus with tremendous synthesis potential of carbohydrate active enzymes and secondary metabolites.</title>
        <authorList>
            <person name="Sorensen T."/>
        </authorList>
    </citation>
    <scope>NUCLEOTIDE SEQUENCE [LARGE SCALE GENOMIC DNA]</scope>
    <source>
        <strain evidence="2 3">CBS 135458</strain>
    </source>
</reference>
<protein>
    <submittedName>
        <fullName evidence="2">NRPS-like enzyme</fullName>
    </submittedName>
</protein>
<dbReference type="PRINTS" id="PR00154">
    <property type="entry name" value="AMPBINDING"/>
</dbReference>
<proteinExistence type="predicted"/>
<organism evidence="2 3">
    <name type="scientific">Apiospora phragmitis</name>
    <dbReference type="NCBI Taxonomy" id="2905665"/>
    <lineage>
        <taxon>Eukaryota</taxon>
        <taxon>Fungi</taxon>
        <taxon>Dikarya</taxon>
        <taxon>Ascomycota</taxon>
        <taxon>Pezizomycotina</taxon>
        <taxon>Sordariomycetes</taxon>
        <taxon>Xylariomycetidae</taxon>
        <taxon>Amphisphaeriales</taxon>
        <taxon>Apiosporaceae</taxon>
        <taxon>Apiospora</taxon>
    </lineage>
</organism>
<dbReference type="EMBL" id="JAQQWL010000010">
    <property type="protein sequence ID" value="KAK8054462.1"/>
    <property type="molecule type" value="Genomic_DNA"/>
</dbReference>
<evidence type="ECO:0000313" key="2">
    <source>
        <dbReference type="EMBL" id="KAK8054462.1"/>
    </source>
</evidence>
<sequence length="149" mass="16508">MFPPSIDMVVAMLGAAFAGRGYVPLDPDFARERLRHMTAEAGLRLILVQPELAEQAKGLSADCKIVEVSEKNKPSHGVWLHRETATDNPFYVIYTSGSTGKPKGIVLSESNTRAMLTSHNEHHRFTPEDRILFHSSMAFDLSVAQLWGS</sequence>
<dbReference type="Proteomes" id="UP001480595">
    <property type="component" value="Unassembled WGS sequence"/>
</dbReference>
<dbReference type="InterPro" id="IPR020845">
    <property type="entry name" value="AMP-binding_CS"/>
</dbReference>
<dbReference type="GeneID" id="92094001"/>
<gene>
    <name evidence="2" type="ORF">PG994_009529</name>
</gene>
<dbReference type="PANTHER" id="PTHR45527">
    <property type="entry name" value="NONRIBOSOMAL PEPTIDE SYNTHETASE"/>
    <property type="match status" value="1"/>
</dbReference>
<comment type="caution">
    <text evidence="2">The sequence shown here is derived from an EMBL/GenBank/DDBJ whole genome shotgun (WGS) entry which is preliminary data.</text>
</comment>
<accession>A0ABR1U6C9</accession>
<dbReference type="PANTHER" id="PTHR45527:SF1">
    <property type="entry name" value="FATTY ACID SYNTHASE"/>
    <property type="match status" value="1"/>
</dbReference>